<keyword evidence="2" id="KW-0812">Transmembrane</keyword>
<evidence type="ECO:0000256" key="1">
    <source>
        <dbReference type="SAM" id="MobiDB-lite"/>
    </source>
</evidence>
<dbReference type="Proteomes" id="UP000198287">
    <property type="component" value="Unassembled WGS sequence"/>
</dbReference>
<protein>
    <submittedName>
        <fullName evidence="3">Uncharacterized protein</fullName>
    </submittedName>
</protein>
<sequence length="381" mass="42540">MRPRKATSELMAIWEMKHFLINNGHHHTAPISFRTWVTTPLSLALPAGQRQSIHFSLLSSSLSPPFFLLVYCLPVCPRATPSTTTAAMLTQLQLTHSLESKVLHNNNNILVLKSLHNERSDAHSLPVFHFPEPSSRPLMPEWKLSPVVLTRERSPAGVGLVCPPVRPTNNLSIFPCSSPSSSPPPRRKEGASEGSPIAGTMSQLISLEPASFQEFHQSANTTTTTHPNPLGLIISDGWNSNKKPSGKRINLHTNDHAINLELYWREEQIKVCFVGPLVSQVSGEFYFRMVMCNEILVVVRSGENARPKNHIRPNASTTIRVFPPARDEMLTCCMSFSSWFVLMVLLLVMCCVRMDVVDQFWEGFYGGEDLEVLPNIYSSSS</sequence>
<name>A0A226DEP2_FOLCA</name>
<feature type="transmembrane region" description="Helical" evidence="2">
    <location>
        <begin position="336"/>
        <end position="356"/>
    </location>
</feature>
<proteinExistence type="predicted"/>
<evidence type="ECO:0000313" key="4">
    <source>
        <dbReference type="Proteomes" id="UP000198287"/>
    </source>
</evidence>
<organism evidence="3 4">
    <name type="scientific">Folsomia candida</name>
    <name type="common">Springtail</name>
    <dbReference type="NCBI Taxonomy" id="158441"/>
    <lineage>
        <taxon>Eukaryota</taxon>
        <taxon>Metazoa</taxon>
        <taxon>Ecdysozoa</taxon>
        <taxon>Arthropoda</taxon>
        <taxon>Hexapoda</taxon>
        <taxon>Collembola</taxon>
        <taxon>Entomobryomorpha</taxon>
        <taxon>Isotomoidea</taxon>
        <taxon>Isotomidae</taxon>
        <taxon>Proisotominae</taxon>
        <taxon>Folsomia</taxon>
    </lineage>
</organism>
<keyword evidence="2" id="KW-1133">Transmembrane helix</keyword>
<keyword evidence="2" id="KW-0472">Membrane</keyword>
<dbReference type="AlphaFoldDB" id="A0A226DEP2"/>
<keyword evidence="4" id="KW-1185">Reference proteome</keyword>
<reference evidence="3 4" key="1">
    <citation type="submission" date="2015-12" db="EMBL/GenBank/DDBJ databases">
        <title>The genome of Folsomia candida.</title>
        <authorList>
            <person name="Faddeeva A."/>
            <person name="Derks M.F."/>
            <person name="Anvar Y."/>
            <person name="Smit S."/>
            <person name="Van Straalen N."/>
            <person name="Roelofs D."/>
        </authorList>
    </citation>
    <scope>NUCLEOTIDE SEQUENCE [LARGE SCALE GENOMIC DNA]</scope>
    <source>
        <strain evidence="3 4">VU population</strain>
        <tissue evidence="3">Whole body</tissue>
    </source>
</reference>
<feature type="region of interest" description="Disordered" evidence="1">
    <location>
        <begin position="173"/>
        <end position="197"/>
    </location>
</feature>
<accession>A0A226DEP2</accession>
<gene>
    <name evidence="3" type="ORF">Fcan01_22466</name>
</gene>
<evidence type="ECO:0000313" key="3">
    <source>
        <dbReference type="EMBL" id="OXA42666.1"/>
    </source>
</evidence>
<comment type="caution">
    <text evidence="3">The sequence shown here is derived from an EMBL/GenBank/DDBJ whole genome shotgun (WGS) entry which is preliminary data.</text>
</comment>
<dbReference type="EMBL" id="LNIX01000025">
    <property type="protein sequence ID" value="OXA42666.1"/>
    <property type="molecule type" value="Genomic_DNA"/>
</dbReference>
<evidence type="ECO:0000256" key="2">
    <source>
        <dbReference type="SAM" id="Phobius"/>
    </source>
</evidence>